<dbReference type="Proteomes" id="UP000195569">
    <property type="component" value="Unassembled WGS sequence"/>
</dbReference>
<dbReference type="GO" id="GO:0003677">
    <property type="term" value="F:DNA binding"/>
    <property type="evidence" value="ECO:0007669"/>
    <property type="project" value="InterPro"/>
</dbReference>
<dbReference type="AlphaFoldDB" id="A0A1N7RSN0"/>
<dbReference type="InterPro" id="IPR010982">
    <property type="entry name" value="Lambda_DNA-bd_dom_sf"/>
</dbReference>
<dbReference type="OrthoDB" id="9009444at2"/>
<dbReference type="EMBL" id="CYGY02000016">
    <property type="protein sequence ID" value="SIT38125.1"/>
    <property type="molecule type" value="Genomic_DNA"/>
</dbReference>
<accession>A0A1N7RSN0</accession>
<reference evidence="1" key="1">
    <citation type="submission" date="2016-12" db="EMBL/GenBank/DDBJ databases">
        <authorList>
            <person name="Moulin L."/>
        </authorList>
    </citation>
    <scope>NUCLEOTIDE SEQUENCE [LARGE SCALE GENOMIC DNA]</scope>
    <source>
        <strain evidence="1">STM 7183</strain>
    </source>
</reference>
<proteinExistence type="predicted"/>
<protein>
    <recommendedName>
        <fullName evidence="3">HTH cro/C1-type domain-containing protein</fullName>
    </recommendedName>
</protein>
<name>A0A1N7RSN0_9BURK</name>
<evidence type="ECO:0008006" key="3">
    <source>
        <dbReference type="Google" id="ProtNLM"/>
    </source>
</evidence>
<dbReference type="RefSeq" id="WP_087733504.1">
    <property type="nucleotide sequence ID" value="NZ_CYGY02000016.1"/>
</dbReference>
<organism evidence="1 2">
    <name type="scientific">Paraburkholderia piptadeniae</name>
    <dbReference type="NCBI Taxonomy" id="1701573"/>
    <lineage>
        <taxon>Bacteria</taxon>
        <taxon>Pseudomonadati</taxon>
        <taxon>Pseudomonadota</taxon>
        <taxon>Betaproteobacteria</taxon>
        <taxon>Burkholderiales</taxon>
        <taxon>Burkholderiaceae</taxon>
        <taxon>Paraburkholderia</taxon>
    </lineage>
</organism>
<dbReference type="SUPFAM" id="SSF47413">
    <property type="entry name" value="lambda repressor-like DNA-binding domains"/>
    <property type="match status" value="1"/>
</dbReference>
<sequence>MNRRLKLDAHLESTLKNTGSRRAFAARLDMTIKRAKVTSSRVAKSLGVPECDVTLWRAGVTVPKSTDCERLSELLGVNVAWLCASEA</sequence>
<keyword evidence="2" id="KW-1185">Reference proteome</keyword>
<gene>
    <name evidence="1" type="ORF">BN2476_160040</name>
</gene>
<evidence type="ECO:0000313" key="2">
    <source>
        <dbReference type="Proteomes" id="UP000195569"/>
    </source>
</evidence>
<comment type="caution">
    <text evidence="1">The sequence shown here is derived from an EMBL/GenBank/DDBJ whole genome shotgun (WGS) entry which is preliminary data.</text>
</comment>
<evidence type="ECO:0000313" key="1">
    <source>
        <dbReference type="EMBL" id="SIT38125.1"/>
    </source>
</evidence>
<dbReference type="Gene3D" id="1.10.260.40">
    <property type="entry name" value="lambda repressor-like DNA-binding domains"/>
    <property type="match status" value="1"/>
</dbReference>